<evidence type="ECO:0000313" key="3">
    <source>
        <dbReference type="EMBL" id="GLW90812.1"/>
    </source>
</evidence>
<name>A0A9W6V6X4_9PSEU</name>
<comment type="caution">
    <text evidence="3">The sequence shown here is derived from an EMBL/GenBank/DDBJ whole genome shotgun (WGS) entry which is preliminary data.</text>
</comment>
<feature type="transmembrane region" description="Helical" evidence="2">
    <location>
        <begin position="227"/>
        <end position="248"/>
    </location>
</feature>
<dbReference type="EMBL" id="BSSD01000002">
    <property type="protein sequence ID" value="GLW90812.1"/>
    <property type="molecule type" value="Genomic_DNA"/>
</dbReference>
<feature type="transmembrane region" description="Helical" evidence="2">
    <location>
        <begin position="193"/>
        <end position="215"/>
    </location>
</feature>
<dbReference type="Proteomes" id="UP001165042">
    <property type="component" value="Unassembled WGS sequence"/>
</dbReference>
<dbReference type="AlphaFoldDB" id="A0A9W6V6X4"/>
<keyword evidence="2" id="KW-1133">Transmembrane helix</keyword>
<gene>
    <name evidence="3" type="ORF">Aglo03_16280</name>
</gene>
<keyword evidence="2" id="KW-0472">Membrane</keyword>
<proteinExistence type="predicted"/>
<sequence length="328" mass="33458">MAGAIQWPPPAKIVRVTAPEPGSEPPRPVPPPDQTPLTDQTPPPDQIPPPQAETVPVAILPGHPPQPGAPGFVQTGVPLMNDLGTAPPAPRAPTWWAGVVAAVLLAAAAALAVVSSVIPLFGGSSEWDDMRDLGLDRSGDPELEGSAEVDVSIAPFDPSFDVPQPDMYPLDDTLWTGLGMTPASLSGPPPGTWVPVLLGVVLVLVAGALAVLVATRVVAGAATAARITAAAGTGVLLSAAFVALQAVLSTKSQFDEMFGVPYEDTSDRMFMPELWVGPATVVLGVAALVAVLGMALTWVPIRKPVAFVPTAPGPIPQGPVTPGPIPQG</sequence>
<feature type="compositionally biased region" description="Pro residues" evidence="1">
    <location>
        <begin position="22"/>
        <end position="34"/>
    </location>
</feature>
<feature type="transmembrane region" description="Helical" evidence="2">
    <location>
        <begin position="95"/>
        <end position="121"/>
    </location>
</feature>
<protein>
    <submittedName>
        <fullName evidence="3">Uncharacterized protein</fullName>
    </submittedName>
</protein>
<keyword evidence="4" id="KW-1185">Reference proteome</keyword>
<evidence type="ECO:0000313" key="4">
    <source>
        <dbReference type="Proteomes" id="UP001165042"/>
    </source>
</evidence>
<reference evidence="3" key="1">
    <citation type="submission" date="2023-02" db="EMBL/GenBank/DDBJ databases">
        <title>Actinokineospora globicatena NBRC 15670.</title>
        <authorList>
            <person name="Ichikawa N."/>
            <person name="Sato H."/>
            <person name="Tonouchi N."/>
        </authorList>
    </citation>
    <scope>NUCLEOTIDE SEQUENCE</scope>
    <source>
        <strain evidence="3">NBRC 15670</strain>
    </source>
</reference>
<accession>A0A9W6V6X4</accession>
<evidence type="ECO:0000256" key="1">
    <source>
        <dbReference type="SAM" id="MobiDB-lite"/>
    </source>
</evidence>
<feature type="region of interest" description="Disordered" evidence="1">
    <location>
        <begin position="1"/>
        <end position="55"/>
    </location>
</feature>
<keyword evidence="2" id="KW-0812">Transmembrane</keyword>
<organism evidence="3 4">
    <name type="scientific">Actinokineospora globicatena</name>
    <dbReference type="NCBI Taxonomy" id="103729"/>
    <lineage>
        <taxon>Bacteria</taxon>
        <taxon>Bacillati</taxon>
        <taxon>Actinomycetota</taxon>
        <taxon>Actinomycetes</taxon>
        <taxon>Pseudonocardiales</taxon>
        <taxon>Pseudonocardiaceae</taxon>
        <taxon>Actinokineospora</taxon>
    </lineage>
</organism>
<feature type="transmembrane region" description="Helical" evidence="2">
    <location>
        <begin position="275"/>
        <end position="299"/>
    </location>
</feature>
<feature type="compositionally biased region" description="Pro residues" evidence="1">
    <location>
        <begin position="41"/>
        <end position="51"/>
    </location>
</feature>
<evidence type="ECO:0000256" key="2">
    <source>
        <dbReference type="SAM" id="Phobius"/>
    </source>
</evidence>